<dbReference type="Proteomes" id="UP001431783">
    <property type="component" value="Unassembled WGS sequence"/>
</dbReference>
<proteinExistence type="predicted"/>
<dbReference type="GO" id="GO:0046983">
    <property type="term" value="F:protein dimerization activity"/>
    <property type="evidence" value="ECO:0007669"/>
    <property type="project" value="InterPro"/>
</dbReference>
<evidence type="ECO:0000313" key="2">
    <source>
        <dbReference type="EMBL" id="KAK9887343.1"/>
    </source>
</evidence>
<accession>A0AAW1V3H0</accession>
<gene>
    <name evidence="2" type="ORF">WA026_022013</name>
</gene>
<reference evidence="2 3" key="1">
    <citation type="submission" date="2023-03" db="EMBL/GenBank/DDBJ databases">
        <title>Genome insight into feeding habits of ladybird beetles.</title>
        <authorList>
            <person name="Li H.-S."/>
            <person name="Huang Y.-H."/>
            <person name="Pang H."/>
        </authorList>
    </citation>
    <scope>NUCLEOTIDE SEQUENCE [LARGE SCALE GENOMIC DNA]</scope>
    <source>
        <strain evidence="2">SYSU_2023b</strain>
        <tissue evidence="2">Whole body</tissue>
    </source>
</reference>
<evidence type="ECO:0000313" key="3">
    <source>
        <dbReference type="Proteomes" id="UP001431783"/>
    </source>
</evidence>
<comment type="caution">
    <text evidence="2">The sequence shown here is derived from an EMBL/GenBank/DDBJ whole genome shotgun (WGS) entry which is preliminary data.</text>
</comment>
<feature type="domain" description="HAT C-terminal dimerisation" evidence="1">
    <location>
        <begin position="120"/>
        <end position="184"/>
    </location>
</feature>
<evidence type="ECO:0000259" key="1">
    <source>
        <dbReference type="Pfam" id="PF05699"/>
    </source>
</evidence>
<sequence length="206" mass="23675">MFNLINGFKGKLDLFAANLERNKVDHFSTLASLKEELEITALDIPKYLSKIKCLKESFENRFQDFESDKRNIQLFINPFAISSTDLVDYPANIQLEVTDLQNHTALKQIFYENVSSEQLTESFASFWKNVSSEDFPTLRDLAMQILSRFGSTYVCEKTFSTLSYIKNKYRTSLTAKHISDLIVLSTSDLKPNIDKLLSQKPLHSSH</sequence>
<keyword evidence="3" id="KW-1185">Reference proteome</keyword>
<dbReference type="PANTHER" id="PTHR45913:SF5">
    <property type="entry name" value="GENERAL TRANSCRIPTION FACTOR II-I REPEAT DOMAIN-CONTAINING PROTEIN 2A-LIKE PROTEIN"/>
    <property type="match status" value="1"/>
</dbReference>
<dbReference type="InterPro" id="IPR012337">
    <property type="entry name" value="RNaseH-like_sf"/>
</dbReference>
<dbReference type="PANTHER" id="PTHR45913">
    <property type="entry name" value="EPM2A-INTERACTING PROTEIN 1"/>
    <property type="match status" value="1"/>
</dbReference>
<dbReference type="SUPFAM" id="SSF53098">
    <property type="entry name" value="Ribonuclease H-like"/>
    <property type="match status" value="1"/>
</dbReference>
<dbReference type="AlphaFoldDB" id="A0AAW1V3H0"/>
<name>A0AAW1V3H0_9CUCU</name>
<protein>
    <recommendedName>
        <fullName evidence="1">HAT C-terminal dimerisation domain-containing protein</fullName>
    </recommendedName>
</protein>
<dbReference type="InterPro" id="IPR008906">
    <property type="entry name" value="HATC_C_dom"/>
</dbReference>
<dbReference type="EMBL" id="JARQZJ010000108">
    <property type="protein sequence ID" value="KAK9887343.1"/>
    <property type="molecule type" value="Genomic_DNA"/>
</dbReference>
<dbReference type="Pfam" id="PF05699">
    <property type="entry name" value="Dimer_Tnp_hAT"/>
    <property type="match status" value="1"/>
</dbReference>
<organism evidence="2 3">
    <name type="scientific">Henosepilachna vigintioctopunctata</name>
    <dbReference type="NCBI Taxonomy" id="420089"/>
    <lineage>
        <taxon>Eukaryota</taxon>
        <taxon>Metazoa</taxon>
        <taxon>Ecdysozoa</taxon>
        <taxon>Arthropoda</taxon>
        <taxon>Hexapoda</taxon>
        <taxon>Insecta</taxon>
        <taxon>Pterygota</taxon>
        <taxon>Neoptera</taxon>
        <taxon>Endopterygota</taxon>
        <taxon>Coleoptera</taxon>
        <taxon>Polyphaga</taxon>
        <taxon>Cucujiformia</taxon>
        <taxon>Coccinelloidea</taxon>
        <taxon>Coccinellidae</taxon>
        <taxon>Epilachninae</taxon>
        <taxon>Epilachnini</taxon>
        <taxon>Henosepilachna</taxon>
    </lineage>
</organism>